<protein>
    <submittedName>
        <fullName evidence="1">Uncharacterized protein</fullName>
    </submittedName>
</protein>
<evidence type="ECO:0000313" key="1">
    <source>
        <dbReference type="EMBL" id="MBB5266065.1"/>
    </source>
</evidence>
<evidence type="ECO:0000313" key="2">
    <source>
        <dbReference type="Proteomes" id="UP000543642"/>
    </source>
</evidence>
<proteinExistence type="predicted"/>
<keyword evidence="2" id="KW-1185">Reference proteome</keyword>
<dbReference type="EMBL" id="JACHFW010000018">
    <property type="protein sequence ID" value="MBB5266065.1"/>
    <property type="molecule type" value="Genomic_DNA"/>
</dbReference>
<dbReference type="AlphaFoldDB" id="A0A7W8M6G4"/>
<sequence>MISSISPSAADADSELLSEAAVLLSEFVSDAVLAEELLLSLFPHPVTAAAIMLKDNK</sequence>
<accession>A0A7W8M6G4</accession>
<organism evidence="1 2">
    <name type="scientific">Catenibacillus scindens</name>
    <dbReference type="NCBI Taxonomy" id="673271"/>
    <lineage>
        <taxon>Bacteria</taxon>
        <taxon>Bacillati</taxon>
        <taxon>Bacillota</taxon>
        <taxon>Clostridia</taxon>
        <taxon>Lachnospirales</taxon>
        <taxon>Lachnospiraceae</taxon>
        <taxon>Catenibacillus</taxon>
    </lineage>
</organism>
<gene>
    <name evidence="1" type="ORF">HNP82_003219</name>
</gene>
<reference evidence="1 2" key="1">
    <citation type="submission" date="2020-08" db="EMBL/GenBank/DDBJ databases">
        <title>Genomic Encyclopedia of Type Strains, Phase IV (KMG-IV): sequencing the most valuable type-strain genomes for metagenomic binning, comparative biology and taxonomic classification.</title>
        <authorList>
            <person name="Goeker M."/>
        </authorList>
    </citation>
    <scope>NUCLEOTIDE SEQUENCE [LARGE SCALE GENOMIC DNA]</scope>
    <source>
        <strain evidence="1 2">DSM 106146</strain>
    </source>
</reference>
<dbReference type="RefSeq" id="WP_183776311.1">
    <property type="nucleotide sequence ID" value="NZ_JACHFW010000018.1"/>
</dbReference>
<comment type="caution">
    <text evidence="1">The sequence shown here is derived from an EMBL/GenBank/DDBJ whole genome shotgun (WGS) entry which is preliminary data.</text>
</comment>
<name>A0A7W8M6G4_9FIRM</name>
<dbReference type="Proteomes" id="UP000543642">
    <property type="component" value="Unassembled WGS sequence"/>
</dbReference>